<dbReference type="Gene3D" id="1.10.3230.30">
    <property type="entry name" value="Phage gp6-like head-tail connector protein"/>
    <property type="match status" value="1"/>
</dbReference>
<dbReference type="RefSeq" id="WP_194417021.1">
    <property type="nucleotide sequence ID" value="NZ_JACXXJ020000005.1"/>
</dbReference>
<sequence>MSSITLSLAKSHMNIDGTNDDELISFYIEAADVWLGNFIGKPLTDFDPVPADLKRAVLLLTSYYYEQREAIAAGISMQFAPLGVTNIANSYREDWFGNGE</sequence>
<dbReference type="NCBIfam" id="TIGR01560">
    <property type="entry name" value="put_DNA_pack"/>
    <property type="match status" value="1"/>
</dbReference>
<dbReference type="InterPro" id="IPR006450">
    <property type="entry name" value="Phage_HK97_gp6-like"/>
</dbReference>
<accession>A0AAE2REL5</accession>
<dbReference type="EMBL" id="JACXXJ020000005">
    <property type="protein sequence ID" value="MBF2716886.1"/>
    <property type="molecule type" value="Genomic_DNA"/>
</dbReference>
<evidence type="ECO:0000313" key="2">
    <source>
        <dbReference type="Proteomes" id="UP000655037"/>
    </source>
</evidence>
<dbReference type="InterPro" id="IPR021146">
    <property type="entry name" value="Phage_gp6-like_head-tail"/>
</dbReference>
<protein>
    <submittedName>
        <fullName evidence="1">Phage gp6-like head-tail connector protein</fullName>
    </submittedName>
</protein>
<gene>
    <name evidence="1" type="ORF">IEI95_021985</name>
</gene>
<dbReference type="Pfam" id="PF05135">
    <property type="entry name" value="Phage_connect_1"/>
    <property type="match status" value="1"/>
</dbReference>
<dbReference type="CDD" id="cd08054">
    <property type="entry name" value="gp6"/>
    <property type="match status" value="1"/>
</dbReference>
<dbReference type="Proteomes" id="UP000655037">
    <property type="component" value="Unassembled WGS sequence"/>
</dbReference>
<evidence type="ECO:0000313" key="1">
    <source>
        <dbReference type="EMBL" id="MBF2716886.1"/>
    </source>
</evidence>
<organism evidence="1 2">
    <name type="scientific">Agrobacterium vitis</name>
    <name type="common">Rhizobium vitis</name>
    <dbReference type="NCBI Taxonomy" id="373"/>
    <lineage>
        <taxon>Bacteria</taxon>
        <taxon>Pseudomonadati</taxon>
        <taxon>Pseudomonadota</taxon>
        <taxon>Alphaproteobacteria</taxon>
        <taxon>Hyphomicrobiales</taxon>
        <taxon>Rhizobiaceae</taxon>
        <taxon>Rhizobium/Agrobacterium group</taxon>
        <taxon>Agrobacterium</taxon>
    </lineage>
</organism>
<comment type="caution">
    <text evidence="1">The sequence shown here is derived from an EMBL/GenBank/DDBJ whole genome shotgun (WGS) entry which is preliminary data.</text>
</comment>
<dbReference type="AlphaFoldDB" id="A0AAE2REL5"/>
<name>A0AAE2REL5_AGRVI</name>
<proteinExistence type="predicted"/>
<reference evidence="1" key="1">
    <citation type="submission" date="2020-11" db="EMBL/GenBank/DDBJ databases">
        <title>Agrobacterium vitis strain K377 genome.</title>
        <authorList>
            <person name="Xi H."/>
        </authorList>
    </citation>
    <scope>NUCLEOTIDE SEQUENCE</scope>
    <source>
        <strain evidence="1">K377</strain>
    </source>
</reference>